<dbReference type="InterPro" id="IPR021330">
    <property type="entry name" value="DUF2939"/>
</dbReference>
<reference evidence="2" key="1">
    <citation type="submission" date="2016-10" db="EMBL/GenBank/DDBJ databases">
        <authorList>
            <person name="Varghese N."/>
            <person name="Submissions S."/>
        </authorList>
    </citation>
    <scope>NUCLEOTIDE SEQUENCE [LARGE SCALE GENOMIC DNA]</scope>
    <source>
        <strain evidence="2">BL36</strain>
    </source>
</reference>
<proteinExistence type="predicted"/>
<sequence length="210" mass="23504">MVRWLAVPLGLAVAWLAFTVSPLWSLYDLAQAVRRHDVAYIETHVNFRTLRLSLVRQITGAVRAASDTDLELEPRDRQRLNDVAYGLALALAETLVTPDTVMDLLDNGWPDKLDIERPAALKPEGLAIRNAGRLLPYYAALEMRGFRAVVIPIPPEAPRAERTRIRLRLRGLSWRLVDIEMADILREQIAAKLGRALARAKLGASAGEER</sequence>
<dbReference type="AlphaFoldDB" id="A0A1I4JJ91"/>
<dbReference type="STRING" id="582667.SAMN05192568_100886"/>
<accession>A0A1I4JJ91</accession>
<organism evidence="1 2">
    <name type="scientific">Methylobacterium pseudosasicola</name>
    <dbReference type="NCBI Taxonomy" id="582667"/>
    <lineage>
        <taxon>Bacteria</taxon>
        <taxon>Pseudomonadati</taxon>
        <taxon>Pseudomonadota</taxon>
        <taxon>Alphaproteobacteria</taxon>
        <taxon>Hyphomicrobiales</taxon>
        <taxon>Methylobacteriaceae</taxon>
        <taxon>Methylobacterium</taxon>
    </lineage>
</organism>
<name>A0A1I4JJ91_9HYPH</name>
<dbReference type="Pfam" id="PF11159">
    <property type="entry name" value="DUF2939"/>
    <property type="match status" value="1"/>
</dbReference>
<protein>
    <recommendedName>
        <fullName evidence="3">DUF2939 domain-containing protein</fullName>
    </recommendedName>
</protein>
<gene>
    <name evidence="1" type="ORF">SAMN05192568_100886</name>
</gene>
<evidence type="ECO:0008006" key="3">
    <source>
        <dbReference type="Google" id="ProtNLM"/>
    </source>
</evidence>
<evidence type="ECO:0000313" key="2">
    <source>
        <dbReference type="Proteomes" id="UP000199048"/>
    </source>
</evidence>
<dbReference type="Proteomes" id="UP000199048">
    <property type="component" value="Unassembled WGS sequence"/>
</dbReference>
<dbReference type="EMBL" id="FOTK01000008">
    <property type="protein sequence ID" value="SFL66619.1"/>
    <property type="molecule type" value="Genomic_DNA"/>
</dbReference>
<evidence type="ECO:0000313" key="1">
    <source>
        <dbReference type="EMBL" id="SFL66619.1"/>
    </source>
</evidence>
<keyword evidence="2" id="KW-1185">Reference proteome</keyword>